<gene>
    <name evidence="1" type="ORF">O9G_002187</name>
</gene>
<dbReference type="STRING" id="988480.A0A075AUE3"/>
<sequence length="110" mass="12633">MGKLPKNCPKERYSVNTPRLIFENVWKNMSQKQENGDVDMSMPSEIVWLMGNLHSYHQVKGSPASGKGTHSDSIMRARGIHNQPIIISELLMAKYKDKIDKGELIYIFRK</sequence>
<evidence type="ECO:0000313" key="1">
    <source>
        <dbReference type="EMBL" id="EPZ32347.1"/>
    </source>
</evidence>
<dbReference type="EMBL" id="KE561158">
    <property type="protein sequence ID" value="EPZ32347.1"/>
    <property type="molecule type" value="Genomic_DNA"/>
</dbReference>
<keyword evidence="2" id="KW-1185">Reference proteome</keyword>
<dbReference type="OrthoDB" id="248923at2759"/>
<reference evidence="1 2" key="1">
    <citation type="journal article" date="2013" name="Curr. Biol.">
        <title>Shared signatures of parasitism and phylogenomics unite Cryptomycota and microsporidia.</title>
        <authorList>
            <person name="James T.Y."/>
            <person name="Pelin A."/>
            <person name="Bonen L."/>
            <person name="Ahrendt S."/>
            <person name="Sain D."/>
            <person name="Corradi N."/>
            <person name="Stajich J.E."/>
        </authorList>
    </citation>
    <scope>NUCLEOTIDE SEQUENCE [LARGE SCALE GENOMIC DNA]</scope>
    <source>
        <strain evidence="1 2">CSF55</strain>
    </source>
</reference>
<dbReference type="HOGENOM" id="CLU_2172513_0_0_1"/>
<dbReference type="AlphaFoldDB" id="A0A075AUE3"/>
<evidence type="ECO:0000313" key="2">
    <source>
        <dbReference type="Proteomes" id="UP000030755"/>
    </source>
</evidence>
<evidence type="ECO:0008006" key="3">
    <source>
        <dbReference type="Google" id="ProtNLM"/>
    </source>
</evidence>
<accession>A0A075AUE3</accession>
<organism evidence="1 2">
    <name type="scientific">Rozella allomycis (strain CSF55)</name>
    <dbReference type="NCBI Taxonomy" id="988480"/>
    <lineage>
        <taxon>Eukaryota</taxon>
        <taxon>Fungi</taxon>
        <taxon>Fungi incertae sedis</taxon>
        <taxon>Cryptomycota</taxon>
        <taxon>Cryptomycota incertae sedis</taxon>
        <taxon>Rozella</taxon>
    </lineage>
</organism>
<protein>
    <recommendedName>
        <fullName evidence="3">Adenylate kinase</fullName>
    </recommendedName>
</protein>
<proteinExistence type="predicted"/>
<dbReference type="Proteomes" id="UP000030755">
    <property type="component" value="Unassembled WGS sequence"/>
</dbReference>
<name>A0A075AUE3_ROZAC</name>